<reference evidence="5" key="1">
    <citation type="submission" date="2020-05" db="EMBL/GenBank/DDBJ databases">
        <authorList>
            <person name="Chiriac C."/>
            <person name="Salcher M."/>
            <person name="Ghai R."/>
            <person name="Kavagutti S V."/>
        </authorList>
    </citation>
    <scope>NUCLEOTIDE SEQUENCE</scope>
</reference>
<keyword evidence="2" id="KW-0328">Glycosyltransferase</keyword>
<dbReference type="GO" id="GO:0016757">
    <property type="term" value="F:glycosyltransferase activity"/>
    <property type="evidence" value="ECO:0007669"/>
    <property type="project" value="UniProtKB-KW"/>
</dbReference>
<dbReference type="InterPro" id="IPR029044">
    <property type="entry name" value="Nucleotide-diphossugar_trans"/>
</dbReference>
<evidence type="ECO:0000259" key="4">
    <source>
        <dbReference type="Pfam" id="PF00535"/>
    </source>
</evidence>
<dbReference type="CDD" id="cd00761">
    <property type="entry name" value="Glyco_tranf_GTA_type"/>
    <property type="match status" value="1"/>
</dbReference>
<sequence length="423" mass="46343">MAISPKRLLHLARSLRQLPYLRANSRAITPSVQRKLLLSILRRNRLVNQPVAIESTTPLTIDKLGFLGFYKGSFDGPLVSVIMPVYNSAKFLETAISGVLGQSYKNLELIIVDDASTDTSKAVAKKAAKQDARVRVLSVSKNGGAYAARNLALANATGEFVTVHDADDWSHPKKLEVQALDLIENSRHIANTSEGVRVASKPGNSFEYFPVRGRQFIRPNISSLMFRRAEVVEALGNWDEVRFGGDSEFAERMAAVFGADSVVNLKTGPLSFTRVHAGSLTSSQGSSTHLGIRGARRFYIQRYNLWHAEIAAGRASGHLGAKSAGRPFFLPQQLTDRVVKHPAFESVLVADLTKEGQTSLVSKAKKPLALLHTTPLTSTESIASDLLPFVDFDKIVILFEGEKAKVRRKGGRDFDQIDTSFNG</sequence>
<dbReference type="PANTHER" id="PTHR43685">
    <property type="entry name" value="GLYCOSYLTRANSFERASE"/>
    <property type="match status" value="1"/>
</dbReference>
<dbReference type="EMBL" id="CAFBNO010000001">
    <property type="protein sequence ID" value="CAB4945299.1"/>
    <property type="molecule type" value="Genomic_DNA"/>
</dbReference>
<dbReference type="InterPro" id="IPR050834">
    <property type="entry name" value="Glycosyltransf_2"/>
</dbReference>
<evidence type="ECO:0000256" key="2">
    <source>
        <dbReference type="ARBA" id="ARBA00022676"/>
    </source>
</evidence>
<comment type="similarity">
    <text evidence="1">Belongs to the glycosyltransferase 2 family.</text>
</comment>
<dbReference type="InterPro" id="IPR001173">
    <property type="entry name" value="Glyco_trans_2-like"/>
</dbReference>
<keyword evidence="3" id="KW-0808">Transferase</keyword>
<evidence type="ECO:0000313" key="5">
    <source>
        <dbReference type="EMBL" id="CAB4945299.1"/>
    </source>
</evidence>
<accession>A0A6J7JRJ6</accession>
<dbReference type="Gene3D" id="3.90.550.10">
    <property type="entry name" value="Spore Coat Polysaccharide Biosynthesis Protein SpsA, Chain A"/>
    <property type="match status" value="1"/>
</dbReference>
<evidence type="ECO:0000256" key="3">
    <source>
        <dbReference type="ARBA" id="ARBA00022679"/>
    </source>
</evidence>
<dbReference type="PANTHER" id="PTHR43685:SF5">
    <property type="entry name" value="GLYCOSYLTRANSFERASE EPSE-RELATED"/>
    <property type="match status" value="1"/>
</dbReference>
<protein>
    <submittedName>
        <fullName evidence="5">Unannotated protein</fullName>
    </submittedName>
</protein>
<feature type="domain" description="Glycosyltransferase 2-like" evidence="4">
    <location>
        <begin position="80"/>
        <end position="187"/>
    </location>
</feature>
<gene>
    <name evidence="5" type="ORF">UFOPK3837_00080</name>
</gene>
<dbReference type="Pfam" id="PF00535">
    <property type="entry name" value="Glycos_transf_2"/>
    <property type="match status" value="1"/>
</dbReference>
<evidence type="ECO:0000256" key="1">
    <source>
        <dbReference type="ARBA" id="ARBA00006739"/>
    </source>
</evidence>
<proteinExistence type="inferred from homology"/>
<dbReference type="AlphaFoldDB" id="A0A6J7JRJ6"/>
<organism evidence="5">
    <name type="scientific">freshwater metagenome</name>
    <dbReference type="NCBI Taxonomy" id="449393"/>
    <lineage>
        <taxon>unclassified sequences</taxon>
        <taxon>metagenomes</taxon>
        <taxon>ecological metagenomes</taxon>
    </lineage>
</organism>
<name>A0A6J7JRJ6_9ZZZZ</name>
<dbReference type="SUPFAM" id="SSF53448">
    <property type="entry name" value="Nucleotide-diphospho-sugar transferases"/>
    <property type="match status" value="1"/>
</dbReference>